<evidence type="ECO:0000313" key="3">
    <source>
        <dbReference type="Proteomes" id="UP000281406"/>
    </source>
</evidence>
<reference evidence="2 3" key="1">
    <citation type="submission" date="2018-10" db="EMBL/GenBank/DDBJ databases">
        <title>Genome assembly for a Yunnan-Guizhou Plateau 3E fish, Anabarilius grahami (Regan), and its evolutionary and genetic applications.</title>
        <authorList>
            <person name="Jiang W."/>
        </authorList>
    </citation>
    <scope>NUCLEOTIDE SEQUENCE [LARGE SCALE GENOMIC DNA]</scope>
    <source>
        <strain evidence="2">AG-KIZ</strain>
        <tissue evidence="2">Muscle</tissue>
    </source>
</reference>
<gene>
    <name evidence="2" type="ORF">DPX16_4532</name>
</gene>
<feature type="region of interest" description="Disordered" evidence="1">
    <location>
        <begin position="1"/>
        <end position="56"/>
    </location>
</feature>
<dbReference type="Proteomes" id="UP000281406">
    <property type="component" value="Unassembled WGS sequence"/>
</dbReference>
<accession>A0A3N0XGM6</accession>
<feature type="compositionally biased region" description="Polar residues" evidence="1">
    <location>
        <begin position="11"/>
        <end position="51"/>
    </location>
</feature>
<name>A0A3N0XGM6_ANAGA</name>
<dbReference type="AlphaFoldDB" id="A0A3N0XGM6"/>
<proteinExistence type="predicted"/>
<evidence type="ECO:0000256" key="1">
    <source>
        <dbReference type="SAM" id="MobiDB-lite"/>
    </source>
</evidence>
<dbReference type="EMBL" id="RJVU01075378">
    <property type="protein sequence ID" value="ROI16498.1"/>
    <property type="molecule type" value="Genomic_DNA"/>
</dbReference>
<sequence>MMNKSKKTVKNAPSQSADTVEGTLASSASADANTCGPANSVNETTDTNVSQPLKGEDEASPRVILLANRKMDRSMNARFNDLEAPLSGVQSELAVNTSRITDLEEASTDYERCISHLQQLCSSLSQENTSLKSKTEILRLARNQSPLSFDGSRISIFPDFPAEVSSQRKLIDGAIWPVIPCPSHLHS</sequence>
<keyword evidence="3" id="KW-1185">Reference proteome</keyword>
<protein>
    <submittedName>
        <fullName evidence="2">Uncharacterized protein</fullName>
    </submittedName>
</protein>
<evidence type="ECO:0000313" key="2">
    <source>
        <dbReference type="EMBL" id="ROI16498.1"/>
    </source>
</evidence>
<comment type="caution">
    <text evidence="2">The sequence shown here is derived from an EMBL/GenBank/DDBJ whole genome shotgun (WGS) entry which is preliminary data.</text>
</comment>
<organism evidence="2 3">
    <name type="scientific">Anabarilius grahami</name>
    <name type="common">Kanglang fish</name>
    <name type="synonym">Barilius grahami</name>
    <dbReference type="NCBI Taxonomy" id="495550"/>
    <lineage>
        <taxon>Eukaryota</taxon>
        <taxon>Metazoa</taxon>
        <taxon>Chordata</taxon>
        <taxon>Craniata</taxon>
        <taxon>Vertebrata</taxon>
        <taxon>Euteleostomi</taxon>
        <taxon>Actinopterygii</taxon>
        <taxon>Neopterygii</taxon>
        <taxon>Teleostei</taxon>
        <taxon>Ostariophysi</taxon>
        <taxon>Cypriniformes</taxon>
        <taxon>Xenocyprididae</taxon>
        <taxon>Xenocypridinae</taxon>
        <taxon>Xenocypridinae incertae sedis</taxon>
        <taxon>Anabarilius</taxon>
    </lineage>
</organism>